<proteinExistence type="predicted"/>
<organism evidence="2 3">
    <name type="scientific">Lacipirellula parvula</name>
    <dbReference type="NCBI Taxonomy" id="2650471"/>
    <lineage>
        <taxon>Bacteria</taxon>
        <taxon>Pseudomonadati</taxon>
        <taxon>Planctomycetota</taxon>
        <taxon>Planctomycetia</taxon>
        <taxon>Pirellulales</taxon>
        <taxon>Lacipirellulaceae</taxon>
        <taxon>Lacipirellula</taxon>
    </lineage>
</organism>
<dbReference type="AlphaFoldDB" id="A0A5K7XM88"/>
<evidence type="ECO:0000313" key="3">
    <source>
        <dbReference type="Proteomes" id="UP000326837"/>
    </source>
</evidence>
<dbReference type="InterPro" id="IPR007421">
    <property type="entry name" value="Schlafen_AlbA_2_dom"/>
</dbReference>
<dbReference type="KEGG" id="lpav:PLANPX_5305"/>
<dbReference type="RefSeq" id="WP_152101016.1">
    <property type="nucleotide sequence ID" value="NZ_AP021861.1"/>
</dbReference>
<keyword evidence="3" id="KW-1185">Reference proteome</keyword>
<name>A0A5K7XM88_9BACT</name>
<evidence type="ECO:0000259" key="1">
    <source>
        <dbReference type="Pfam" id="PF04326"/>
    </source>
</evidence>
<gene>
    <name evidence="2" type="ORF">PLANPX_5305</name>
</gene>
<accession>A0A5K7XM88</accession>
<reference evidence="3" key="1">
    <citation type="submission" date="2019-10" db="EMBL/GenBank/DDBJ databases">
        <title>Lacipirellula parvula gen. nov., sp. nov., representing a lineage of planctomycetes widespread in freshwater anoxic habitats, and description of the family Lacipirellulaceae.</title>
        <authorList>
            <person name="Dedysh S.N."/>
            <person name="Kulichevskaya I.S."/>
            <person name="Beletsky A.V."/>
            <person name="Rakitin A.L."/>
            <person name="Mardanov A.V."/>
            <person name="Ivanova A.A."/>
            <person name="Saltykova V.X."/>
            <person name="Rijpstra W.I.C."/>
            <person name="Sinninghe Damste J.S."/>
            <person name="Ravin N.V."/>
        </authorList>
    </citation>
    <scope>NUCLEOTIDE SEQUENCE [LARGE SCALE GENOMIC DNA]</scope>
    <source>
        <strain evidence="3">PX69</strain>
    </source>
</reference>
<dbReference type="EMBL" id="AP021861">
    <property type="protein sequence ID" value="BBO35693.1"/>
    <property type="molecule type" value="Genomic_DNA"/>
</dbReference>
<evidence type="ECO:0000313" key="2">
    <source>
        <dbReference type="EMBL" id="BBO35693.1"/>
    </source>
</evidence>
<dbReference type="Pfam" id="PF04326">
    <property type="entry name" value="SLFN_AlbA_2"/>
    <property type="match status" value="1"/>
</dbReference>
<protein>
    <recommendedName>
        <fullName evidence="1">Schlafen AlbA-2 domain-containing protein</fullName>
    </recommendedName>
</protein>
<dbReference type="Proteomes" id="UP000326837">
    <property type="component" value="Chromosome"/>
</dbReference>
<sequence length="349" mass="37772">MNKADFDALDLAKIQGMLGVQEENLHLDFKQAAGPFTSADDRKNLAKVISGFANSDGGVCIWGVDARKVGDGPDVAQKIVALPNVTAAVARLNELTAQAANPVVDGVVHKAIPENGASGVVATYVPASDSGPHMAKLTEDRYYKRSGESFIKMEHFDIEDMFGRRAKPLLSVVATVKRNGSREAGGKTIYQYLATISIRNSGRGAAVAPYLTLVTDSPHHVYEYGVDGNGNNGLPPLYVSRFSPWRSFGGQDNRLVYPGEDLDVTAIAIEFGGNARITNVDVQYRLAAANFRLCDGVVTVSVDDIMNATGPVWLRNYRSRAGLADPFRPVKLVVFRKLPPSRPLYRMCG</sequence>
<feature type="domain" description="Schlafen AlbA-2" evidence="1">
    <location>
        <begin position="23"/>
        <end position="153"/>
    </location>
</feature>
<dbReference type="Gene3D" id="3.30.950.30">
    <property type="entry name" value="Schlafen, AAA domain"/>
    <property type="match status" value="1"/>
</dbReference>
<dbReference type="InterPro" id="IPR038461">
    <property type="entry name" value="Schlafen_AlbA_2_dom_sf"/>
</dbReference>